<feature type="domain" description="HTH cro/C1-type" evidence="1">
    <location>
        <begin position="9"/>
        <end position="62"/>
    </location>
</feature>
<reference evidence="2 3" key="1">
    <citation type="submission" date="2015-06" db="EMBL/GenBank/DDBJ databases">
        <title>The Genome Sequence of Enterococcus cecorum 170AEA1.</title>
        <authorList>
            <consortium name="The Broad Institute Genomics Platform"/>
            <consortium name="The Broad Institute Genome Sequencing Center for Infectious Disease"/>
            <person name="Earl A.M."/>
            <person name="Van Tyne D."/>
            <person name="Lebreton F."/>
            <person name="Saavedra J.T."/>
            <person name="Gilmore M.S."/>
            <person name="Manson McGuire A."/>
            <person name="Clock S."/>
            <person name="Crupain M."/>
            <person name="Rangan U."/>
            <person name="Young S."/>
            <person name="Abouelleil A."/>
            <person name="Cao P."/>
            <person name="Chapman S.B."/>
            <person name="Griggs A."/>
            <person name="Priest M."/>
            <person name="Shea T."/>
            <person name="Wortman J."/>
            <person name="Nusbaum C."/>
            <person name="Birren B."/>
        </authorList>
    </citation>
    <scope>NUCLEOTIDE SEQUENCE [LARGE SCALE GENOMIC DNA]</scope>
    <source>
        <strain evidence="2 3">170AEA1</strain>
    </source>
</reference>
<dbReference type="PROSITE" id="PS50943">
    <property type="entry name" value="HTH_CROC1"/>
    <property type="match status" value="1"/>
</dbReference>
<dbReference type="NCBIfam" id="TIGR01716">
    <property type="entry name" value="RGG_Cterm"/>
    <property type="match status" value="1"/>
</dbReference>
<name>A0A366SMK4_9ENTE</name>
<comment type="caution">
    <text evidence="2">The sequence shown here is derived from an EMBL/GenBank/DDBJ whole genome shotgun (WGS) entry which is preliminary data.</text>
</comment>
<proteinExistence type="predicted"/>
<dbReference type="Proteomes" id="UP000252800">
    <property type="component" value="Unassembled WGS sequence"/>
</dbReference>
<dbReference type="PANTHER" id="PTHR37038">
    <property type="entry name" value="TRANSCRIPTIONAL REGULATOR-RELATED"/>
    <property type="match status" value="1"/>
</dbReference>
<organism evidence="2 3">
    <name type="scientific">Enterococcus cecorum</name>
    <dbReference type="NCBI Taxonomy" id="44008"/>
    <lineage>
        <taxon>Bacteria</taxon>
        <taxon>Bacillati</taxon>
        <taxon>Bacillota</taxon>
        <taxon>Bacilli</taxon>
        <taxon>Lactobacillales</taxon>
        <taxon>Enterococcaceae</taxon>
        <taxon>Enterococcus</taxon>
    </lineage>
</organism>
<gene>
    <name evidence="2" type="ORF">EB18_01643</name>
</gene>
<dbReference type="SUPFAM" id="SSF47413">
    <property type="entry name" value="lambda repressor-like DNA-binding domains"/>
    <property type="match status" value="1"/>
</dbReference>
<dbReference type="EMBL" id="LEOY01000013">
    <property type="protein sequence ID" value="RBR28714.1"/>
    <property type="molecule type" value="Genomic_DNA"/>
</dbReference>
<dbReference type="InterPro" id="IPR010982">
    <property type="entry name" value="Lambda_DNA-bd_dom_sf"/>
</dbReference>
<dbReference type="InterPro" id="IPR001387">
    <property type="entry name" value="Cro/C1-type_HTH"/>
</dbReference>
<dbReference type="Pfam" id="PF21259">
    <property type="entry name" value="Rgg_C"/>
    <property type="match status" value="1"/>
</dbReference>
<dbReference type="PANTHER" id="PTHR37038:SF12">
    <property type="entry name" value="TRANSCRIPTIONAL REGULATOR"/>
    <property type="match status" value="1"/>
</dbReference>
<dbReference type="RefSeq" id="WP_113784810.1">
    <property type="nucleotide sequence ID" value="NZ_JBECZO010000007.1"/>
</dbReference>
<dbReference type="AlphaFoldDB" id="A0A366SMK4"/>
<dbReference type="Gene3D" id="1.25.40.10">
    <property type="entry name" value="Tetratricopeptide repeat domain"/>
    <property type="match status" value="1"/>
</dbReference>
<dbReference type="InterPro" id="IPR010057">
    <property type="entry name" value="Transcription_activator_Rgg_C"/>
</dbReference>
<dbReference type="InterPro" id="IPR011990">
    <property type="entry name" value="TPR-like_helical_dom_sf"/>
</dbReference>
<dbReference type="GO" id="GO:0003677">
    <property type="term" value="F:DNA binding"/>
    <property type="evidence" value="ECO:0007669"/>
    <property type="project" value="InterPro"/>
</dbReference>
<evidence type="ECO:0000313" key="3">
    <source>
        <dbReference type="Proteomes" id="UP000252800"/>
    </source>
</evidence>
<dbReference type="CDD" id="cd00093">
    <property type="entry name" value="HTH_XRE"/>
    <property type="match status" value="1"/>
</dbReference>
<dbReference type="SMART" id="SM00530">
    <property type="entry name" value="HTH_XRE"/>
    <property type="match status" value="1"/>
</dbReference>
<dbReference type="InterPro" id="IPR053163">
    <property type="entry name" value="HTH-type_regulator_Rgg"/>
</dbReference>
<accession>A0A366SMK4</accession>
<evidence type="ECO:0000259" key="1">
    <source>
        <dbReference type="PROSITE" id="PS50943"/>
    </source>
</evidence>
<sequence length="278" mass="32555">MNTSLGKTLRILRKGKQVSLTSLADDSLSKSQISRFERGESEISCVRLMHLLEKLNLGLDEFILFHQSTTGEQNHFLDHLNYIEREYHQNNIDKLKQLLSNESFALTELEQIMVKSIIHPLAPEMAPLKEELLALTDYLFKVESWGIYEIVLFGNCVRSLPYQTYFLLTKEMLGNTILTSNNKKIIIQVAINCLIVSVDENEFKNGEYLIQEINKYLKHELFYYEKTVFLYATGYFEFKQHKQSGQTKMKQAIQVFELLGENHLKQEYEKHYLEKTHS</sequence>
<protein>
    <recommendedName>
        <fullName evidence="1">HTH cro/C1-type domain-containing protein</fullName>
    </recommendedName>
</protein>
<evidence type="ECO:0000313" key="2">
    <source>
        <dbReference type="EMBL" id="RBR28714.1"/>
    </source>
</evidence>